<dbReference type="Proteomes" id="UP000265520">
    <property type="component" value="Unassembled WGS sequence"/>
</dbReference>
<dbReference type="AlphaFoldDB" id="A0A392S3Q6"/>
<evidence type="ECO:0000313" key="1">
    <source>
        <dbReference type="EMBL" id="MCI42834.1"/>
    </source>
</evidence>
<reference evidence="1 2" key="1">
    <citation type="journal article" date="2018" name="Front. Plant Sci.">
        <title>Red Clover (Trifolium pratense) and Zigzag Clover (T. medium) - A Picture of Genomic Similarities and Differences.</title>
        <authorList>
            <person name="Dluhosova J."/>
            <person name="Istvanek J."/>
            <person name="Nedelnik J."/>
            <person name="Repkova J."/>
        </authorList>
    </citation>
    <scope>NUCLEOTIDE SEQUENCE [LARGE SCALE GENOMIC DNA]</scope>
    <source>
        <strain evidence="2">cv. 10/8</strain>
        <tissue evidence="1">Leaf</tissue>
    </source>
</reference>
<comment type="caution">
    <text evidence="1">The sequence shown here is derived from an EMBL/GenBank/DDBJ whole genome shotgun (WGS) entry which is preliminary data.</text>
</comment>
<proteinExistence type="predicted"/>
<organism evidence="1 2">
    <name type="scientific">Trifolium medium</name>
    <dbReference type="NCBI Taxonomy" id="97028"/>
    <lineage>
        <taxon>Eukaryota</taxon>
        <taxon>Viridiplantae</taxon>
        <taxon>Streptophyta</taxon>
        <taxon>Embryophyta</taxon>
        <taxon>Tracheophyta</taxon>
        <taxon>Spermatophyta</taxon>
        <taxon>Magnoliopsida</taxon>
        <taxon>eudicotyledons</taxon>
        <taxon>Gunneridae</taxon>
        <taxon>Pentapetalae</taxon>
        <taxon>rosids</taxon>
        <taxon>fabids</taxon>
        <taxon>Fabales</taxon>
        <taxon>Fabaceae</taxon>
        <taxon>Papilionoideae</taxon>
        <taxon>50 kb inversion clade</taxon>
        <taxon>NPAAA clade</taxon>
        <taxon>Hologalegina</taxon>
        <taxon>IRL clade</taxon>
        <taxon>Trifolieae</taxon>
        <taxon>Trifolium</taxon>
    </lineage>
</organism>
<sequence>MALMASEATTKYRYNVSPSTGRVKTGGSDNARLRCCSAFLHSSDHSNVDSFLRSLNKGNACWADFATKRDKAVSIPFKDCIDFFESGVGNSKKALHLSG</sequence>
<keyword evidence="2" id="KW-1185">Reference proteome</keyword>
<evidence type="ECO:0000313" key="2">
    <source>
        <dbReference type="Proteomes" id="UP000265520"/>
    </source>
</evidence>
<feature type="non-terminal residue" evidence="1">
    <location>
        <position position="99"/>
    </location>
</feature>
<accession>A0A392S3Q6</accession>
<name>A0A392S3Q6_9FABA</name>
<protein>
    <submittedName>
        <fullName evidence="1">Uncharacterized protein</fullName>
    </submittedName>
</protein>
<dbReference type="EMBL" id="LXQA010309616">
    <property type="protein sequence ID" value="MCI42834.1"/>
    <property type="molecule type" value="Genomic_DNA"/>
</dbReference>